<name>A0A839F039_9GAMM</name>
<dbReference type="InterPro" id="IPR045051">
    <property type="entry name" value="SBT"/>
</dbReference>
<sequence>MRHDAHPYRARFRPLAAAVGFALATAVCAPLHGADGTPTDRVPYTILLRGEPVATYHGGTPGFAAPPHVALGRKAGRPDLRSPAALAYVDYLQQRQGTFVADLERTLGRSLDVVAKMQHALNGIIVDLDDAEAARIAQRADVELVERERVLELDTDRGPAFIGAPSIWDGTASGGVATKGEGIVVADLDTGINWQSPAFAATGPTDGYAHVNPNGAGNYLGLCGPTPPNADAGRCNDKLIGMYNFTTTSATRSGEDLDGHGSHTASTIVGNHWQAPFGGGTFLVSGVAPHANVIAYKVCTTGCSSSASSQATNQAVADGADVLNFSISGGVSPWADSVSIAFRNAVGAGVFVAASAGNDGPVAGSVNHVEPWVETVAASTKDNVVAFRFDLVGPGTPPPGTQGLPLRPAAPPLPTEDIVAAPIVRSPTFADGSNDGCSAFAADTFTVEAPADPDLVFADGLDGPIAPARLGAIAVLALDQNASNCGSVARRTNALAAGAIGVIFVDRDFINLGASATSWSMLRADWDAAWTQIQTDPAQATASLLLPASSFPQRGDVVADFSSRGPLANNGQYLVKPNITAPGVDILASYAAAAGGANSTALENGTSMSSPHTTGSAALLRAVHPDWTPTEVRSALNMTAKLDGLIRADGSGVNVWDLGSGRVDLTHAALAGLVLDESAANFLAANPGSGGTLATLNLAEFTSANCATTCTFTRSVRSPVVTAQTYTITFSGLPAGTVTTATPSLPIAAGATASFGIQVDGSMLPAGWSYGDVTLTPDNAVQPVLHMPIAIHR</sequence>
<keyword evidence="3 5" id="KW-0720">Serine protease</keyword>
<evidence type="ECO:0000259" key="7">
    <source>
        <dbReference type="Pfam" id="PF00082"/>
    </source>
</evidence>
<dbReference type="GO" id="GO:0006508">
    <property type="term" value="P:proteolysis"/>
    <property type="evidence" value="ECO:0007669"/>
    <property type="project" value="UniProtKB-KW"/>
</dbReference>
<feature type="active site" description="Charge relay system" evidence="4 5">
    <location>
        <position position="607"/>
    </location>
</feature>
<dbReference type="Pfam" id="PF00082">
    <property type="entry name" value="Peptidase_S8"/>
    <property type="match status" value="1"/>
</dbReference>
<proteinExistence type="inferred from homology"/>
<evidence type="ECO:0000256" key="5">
    <source>
        <dbReference type="PROSITE-ProRule" id="PRU01240"/>
    </source>
</evidence>
<feature type="domain" description="Peptidase S8/S53" evidence="7">
    <location>
        <begin position="180"/>
        <end position="649"/>
    </location>
</feature>
<dbReference type="AlphaFoldDB" id="A0A839F039"/>
<evidence type="ECO:0000313" key="8">
    <source>
        <dbReference type="EMBL" id="MBA8886510.1"/>
    </source>
</evidence>
<accession>A0A839F039</accession>
<dbReference type="PRINTS" id="PR00723">
    <property type="entry name" value="SUBTILISIN"/>
</dbReference>
<dbReference type="InterPro" id="IPR015500">
    <property type="entry name" value="Peptidase_S8_subtilisin-rel"/>
</dbReference>
<feature type="signal peptide" evidence="6">
    <location>
        <begin position="1"/>
        <end position="33"/>
    </location>
</feature>
<dbReference type="PANTHER" id="PTHR10795">
    <property type="entry name" value="PROPROTEIN CONVERTASE SUBTILISIN/KEXIN"/>
    <property type="match status" value="1"/>
</dbReference>
<dbReference type="PROSITE" id="PS00138">
    <property type="entry name" value="SUBTILASE_SER"/>
    <property type="match status" value="1"/>
</dbReference>
<organism evidence="8 9">
    <name type="scientific">Dokdonella fugitiva</name>
    <dbReference type="NCBI Taxonomy" id="328517"/>
    <lineage>
        <taxon>Bacteria</taxon>
        <taxon>Pseudomonadati</taxon>
        <taxon>Pseudomonadota</taxon>
        <taxon>Gammaproteobacteria</taxon>
        <taxon>Lysobacterales</taxon>
        <taxon>Rhodanobacteraceae</taxon>
        <taxon>Dokdonella</taxon>
    </lineage>
</organism>
<evidence type="ECO:0000256" key="3">
    <source>
        <dbReference type="ARBA" id="ARBA00022825"/>
    </source>
</evidence>
<dbReference type="InterPro" id="IPR036852">
    <property type="entry name" value="Peptidase_S8/S53_dom_sf"/>
</dbReference>
<dbReference type="InterPro" id="IPR023828">
    <property type="entry name" value="Peptidase_S8_Ser-AS"/>
</dbReference>
<evidence type="ECO:0000256" key="6">
    <source>
        <dbReference type="SAM" id="SignalP"/>
    </source>
</evidence>
<keyword evidence="2 5" id="KW-0378">Hydrolase</keyword>
<comment type="similarity">
    <text evidence="5">Belongs to the peptidase S8 family.</text>
</comment>
<keyword evidence="6" id="KW-0732">Signal</keyword>
<evidence type="ECO:0000256" key="2">
    <source>
        <dbReference type="ARBA" id="ARBA00022801"/>
    </source>
</evidence>
<evidence type="ECO:0000256" key="4">
    <source>
        <dbReference type="PIRSR" id="PIRSR615500-1"/>
    </source>
</evidence>
<dbReference type="Gene3D" id="3.40.50.200">
    <property type="entry name" value="Peptidase S8/S53 domain"/>
    <property type="match status" value="1"/>
</dbReference>
<reference evidence="8 9" key="1">
    <citation type="submission" date="2020-07" db="EMBL/GenBank/DDBJ databases">
        <title>Genomic Encyclopedia of Type Strains, Phase IV (KMG-V): Genome sequencing to study the core and pangenomes of soil and plant-associated prokaryotes.</title>
        <authorList>
            <person name="Whitman W."/>
        </authorList>
    </citation>
    <scope>NUCLEOTIDE SEQUENCE [LARGE SCALE GENOMIC DNA]</scope>
    <source>
        <strain evidence="8 9">RH2WT43</strain>
    </source>
</reference>
<keyword evidence="1 5" id="KW-0645">Protease</keyword>
<feature type="chain" id="PRO_5032600169" evidence="6">
    <location>
        <begin position="34"/>
        <end position="793"/>
    </location>
</feature>
<evidence type="ECO:0000313" key="9">
    <source>
        <dbReference type="Proteomes" id="UP000550401"/>
    </source>
</evidence>
<dbReference type="Proteomes" id="UP000550401">
    <property type="component" value="Unassembled WGS sequence"/>
</dbReference>
<dbReference type="Gene3D" id="3.50.30.30">
    <property type="match status" value="1"/>
</dbReference>
<evidence type="ECO:0000256" key="1">
    <source>
        <dbReference type="ARBA" id="ARBA00022670"/>
    </source>
</evidence>
<feature type="active site" description="Charge relay system" evidence="4 5">
    <location>
        <position position="260"/>
    </location>
</feature>
<dbReference type="RefSeq" id="WP_182529586.1">
    <property type="nucleotide sequence ID" value="NZ_JACGXL010000001.1"/>
</dbReference>
<comment type="caution">
    <text evidence="8">The sequence shown here is derived from an EMBL/GenBank/DDBJ whole genome shotgun (WGS) entry which is preliminary data.</text>
</comment>
<gene>
    <name evidence="8" type="ORF">FHW12_000701</name>
</gene>
<dbReference type="EMBL" id="JACGXL010000001">
    <property type="protein sequence ID" value="MBA8886510.1"/>
    <property type="molecule type" value="Genomic_DNA"/>
</dbReference>
<feature type="active site" description="Charge relay system" evidence="4 5">
    <location>
        <position position="189"/>
    </location>
</feature>
<dbReference type="GO" id="GO:0004252">
    <property type="term" value="F:serine-type endopeptidase activity"/>
    <property type="evidence" value="ECO:0007669"/>
    <property type="project" value="UniProtKB-UniRule"/>
</dbReference>
<protein>
    <submittedName>
        <fullName evidence="8">Subtilisin family serine protease</fullName>
    </submittedName>
</protein>
<dbReference type="PROSITE" id="PS51892">
    <property type="entry name" value="SUBTILASE"/>
    <property type="match status" value="1"/>
</dbReference>
<keyword evidence="9" id="KW-1185">Reference proteome</keyword>
<dbReference type="SUPFAM" id="SSF52743">
    <property type="entry name" value="Subtilisin-like"/>
    <property type="match status" value="1"/>
</dbReference>
<dbReference type="InterPro" id="IPR000209">
    <property type="entry name" value="Peptidase_S8/S53_dom"/>
</dbReference>